<dbReference type="EMBL" id="BJYK01000001">
    <property type="protein sequence ID" value="GEN78285.1"/>
    <property type="molecule type" value="Genomic_DNA"/>
</dbReference>
<evidence type="ECO:0008006" key="4">
    <source>
        <dbReference type="Google" id="ProtNLM"/>
    </source>
</evidence>
<dbReference type="AlphaFoldDB" id="A0A511YSX1"/>
<dbReference type="Proteomes" id="UP000321484">
    <property type="component" value="Unassembled WGS sequence"/>
</dbReference>
<gene>
    <name evidence="2" type="ORF">AFE02nite_00190</name>
</gene>
<reference evidence="2 3" key="1">
    <citation type="submission" date="2019-07" db="EMBL/GenBank/DDBJ databases">
        <title>Whole genome shotgun sequence of Actinotalea fermentans NBRC 105374.</title>
        <authorList>
            <person name="Hosoyama A."/>
            <person name="Uohara A."/>
            <person name="Ohji S."/>
            <person name="Ichikawa N."/>
        </authorList>
    </citation>
    <scope>NUCLEOTIDE SEQUENCE [LARGE SCALE GENOMIC DNA]</scope>
    <source>
        <strain evidence="2 3">NBRC 105374</strain>
    </source>
</reference>
<feature type="compositionally biased region" description="Acidic residues" evidence="1">
    <location>
        <begin position="319"/>
        <end position="332"/>
    </location>
</feature>
<evidence type="ECO:0000313" key="3">
    <source>
        <dbReference type="Proteomes" id="UP000321484"/>
    </source>
</evidence>
<keyword evidence="3" id="KW-1185">Reference proteome</keyword>
<organism evidence="2 3">
    <name type="scientific">Actinotalea fermentans</name>
    <dbReference type="NCBI Taxonomy" id="43671"/>
    <lineage>
        <taxon>Bacteria</taxon>
        <taxon>Bacillati</taxon>
        <taxon>Actinomycetota</taxon>
        <taxon>Actinomycetes</taxon>
        <taxon>Micrococcales</taxon>
        <taxon>Cellulomonadaceae</taxon>
        <taxon>Actinotalea</taxon>
    </lineage>
</organism>
<accession>A0A511YSX1</accession>
<sequence length="536" mass="52628">MKAPVRTALSVLGRTVWAVLVLAMGAAVVLGATRIPGEASEPVAPALALPPPAAAALVCPGPLRLATDQAGTDATYDPAFDPSPADATSDLVAVTAGTASGGAAAARLTPMAGGTSLAELAAGVEAGVLARAGGDAGLVVRADPVGDVPPQVGAGVAWRAGTGDLRGLAAASCQRPTAETWLVGGSTVLGSSARLVLQNPGATPATVSLRLWGARGPVELAGAPDYLVPPGQEETILLEGLAAEQGQMVVQVTATGGLVSAYLQDSRTDGLVAAGVDLVVGGARPATELVVPVISVTDDAPAAAALRVLAPGDLPQDGQDADAGDPGDDDGDGTTPGGTVHVTLLGPDGVVELPGTEDVSVDVGEVVDIPLDGLPAGDYAAWVTADLPVVAGATLSRAGTAEPGEAAPVDRAWAPAVPSRLASPLALPGDEPGRLVLATAPADGVSTSRAQVVAVDAVGGVLARQDVVVGAGRTVALDLAELTSSASSDARPAALVVRSDDPWLTWGVVLDTGGSVAVLAPLPEQAVRSELAVTLR</sequence>
<dbReference type="OrthoDB" id="3264966at2"/>
<feature type="region of interest" description="Disordered" evidence="1">
    <location>
        <begin position="310"/>
        <end position="338"/>
    </location>
</feature>
<dbReference type="InterPro" id="IPR043777">
    <property type="entry name" value="DUF5719"/>
</dbReference>
<dbReference type="RefSeq" id="WP_146818898.1">
    <property type="nucleotide sequence ID" value="NZ_BJYK01000001.1"/>
</dbReference>
<dbReference type="Pfam" id="PF18986">
    <property type="entry name" value="DUF5719"/>
    <property type="match status" value="2"/>
</dbReference>
<proteinExistence type="predicted"/>
<evidence type="ECO:0000313" key="2">
    <source>
        <dbReference type="EMBL" id="GEN78285.1"/>
    </source>
</evidence>
<evidence type="ECO:0000256" key="1">
    <source>
        <dbReference type="SAM" id="MobiDB-lite"/>
    </source>
</evidence>
<protein>
    <recommendedName>
        <fullName evidence="4">Large extracellular alpha-helical protein</fullName>
    </recommendedName>
</protein>
<comment type="caution">
    <text evidence="2">The sequence shown here is derived from an EMBL/GenBank/DDBJ whole genome shotgun (WGS) entry which is preliminary data.</text>
</comment>
<name>A0A511YSX1_9CELL</name>